<dbReference type="Pfam" id="PF03349">
    <property type="entry name" value="Toluene_X"/>
    <property type="match status" value="1"/>
</dbReference>
<evidence type="ECO:0000256" key="2">
    <source>
        <dbReference type="ARBA" id="ARBA00008163"/>
    </source>
</evidence>
<keyword evidence="3" id="KW-1134">Transmembrane beta strand</keyword>
<dbReference type="Proteomes" id="UP000198885">
    <property type="component" value="Unassembled WGS sequence"/>
</dbReference>
<dbReference type="GO" id="GO:0009279">
    <property type="term" value="C:cell outer membrane"/>
    <property type="evidence" value="ECO:0007669"/>
    <property type="project" value="UniProtKB-SubCell"/>
</dbReference>
<keyword evidence="4" id="KW-0812">Transmembrane</keyword>
<evidence type="ECO:0000313" key="10">
    <source>
        <dbReference type="Proteomes" id="UP000198885"/>
    </source>
</evidence>
<evidence type="ECO:0000256" key="5">
    <source>
        <dbReference type="ARBA" id="ARBA00022729"/>
    </source>
</evidence>
<sequence length="390" mass="40918">MKRIATLTALGALIAGQAGAGGVERSAQSAGILFEDGDRVELSFGYVSPDVSGEQLLPVGPTSPAGASSGDMSEDYSTLAFGYKQQVNESVALALIVDNPIGADVNYGSDTQYLYGGGAPFAALGLNSSTAEIDSAAVTALASYKLPSNVTLFGGLRAQQASGGVSLFNGYEMETSSETDYGYVLGAAYERPDIALRVALTYNSEITHDFSASETVFDPATQSVSNFDTSFETTVPQSLNLEVQSGIAPDTLAFGSVRWVDWSEFDITPSVYNTAYNGSLVNYDDDVITYTVGLGRRFTENWSGAVLATYEDQNGGFSGNLGPTDGQTSVGVAVTYETERYEITGGLRHIWIGDARTEAPSALDQPAGTAFGDFDDNTAIAGGLQVAIKF</sequence>
<evidence type="ECO:0000256" key="3">
    <source>
        <dbReference type="ARBA" id="ARBA00022452"/>
    </source>
</evidence>
<feature type="chain" id="PRO_5011525925" evidence="8">
    <location>
        <begin position="21"/>
        <end position="390"/>
    </location>
</feature>
<evidence type="ECO:0000256" key="7">
    <source>
        <dbReference type="ARBA" id="ARBA00023237"/>
    </source>
</evidence>
<dbReference type="OrthoDB" id="6679728at2"/>
<organism evidence="9 10">
    <name type="scientific">Tranquillimonas rosea</name>
    <dbReference type="NCBI Taxonomy" id="641238"/>
    <lineage>
        <taxon>Bacteria</taxon>
        <taxon>Pseudomonadati</taxon>
        <taxon>Pseudomonadota</taxon>
        <taxon>Alphaproteobacteria</taxon>
        <taxon>Rhodobacterales</taxon>
        <taxon>Roseobacteraceae</taxon>
        <taxon>Tranquillimonas</taxon>
    </lineage>
</organism>
<reference evidence="9 10" key="1">
    <citation type="submission" date="2016-10" db="EMBL/GenBank/DDBJ databases">
        <authorList>
            <person name="de Groot N.N."/>
        </authorList>
    </citation>
    <scope>NUCLEOTIDE SEQUENCE [LARGE SCALE GENOMIC DNA]</scope>
    <source>
        <strain evidence="9 10">DSM 23042</strain>
    </source>
</reference>
<protein>
    <submittedName>
        <fullName evidence="9">Long-chain fatty acid transport protein</fullName>
    </submittedName>
</protein>
<dbReference type="Gene3D" id="2.40.160.60">
    <property type="entry name" value="Outer membrane protein transport protein (OMPP1/FadL/TodX)"/>
    <property type="match status" value="1"/>
</dbReference>
<dbReference type="RefSeq" id="WP_092686633.1">
    <property type="nucleotide sequence ID" value="NZ_FOGU01000001.1"/>
</dbReference>
<proteinExistence type="inferred from homology"/>
<feature type="signal peptide" evidence="8">
    <location>
        <begin position="1"/>
        <end position="20"/>
    </location>
</feature>
<dbReference type="EMBL" id="FOGU01000001">
    <property type="protein sequence ID" value="SER43512.1"/>
    <property type="molecule type" value="Genomic_DNA"/>
</dbReference>
<keyword evidence="10" id="KW-1185">Reference proteome</keyword>
<dbReference type="InterPro" id="IPR005017">
    <property type="entry name" value="OMPP1/FadL/TodX"/>
</dbReference>
<comment type="similarity">
    <text evidence="2">Belongs to the OmpP1/FadL family.</text>
</comment>
<evidence type="ECO:0000256" key="8">
    <source>
        <dbReference type="SAM" id="SignalP"/>
    </source>
</evidence>
<dbReference type="AlphaFoldDB" id="A0A1H9P5Q6"/>
<evidence type="ECO:0000256" key="6">
    <source>
        <dbReference type="ARBA" id="ARBA00023136"/>
    </source>
</evidence>
<evidence type="ECO:0000256" key="4">
    <source>
        <dbReference type="ARBA" id="ARBA00022692"/>
    </source>
</evidence>
<accession>A0A1H9P5Q6</accession>
<gene>
    <name evidence="9" type="ORF">SAMN04490244_10134</name>
</gene>
<keyword evidence="5 8" id="KW-0732">Signal</keyword>
<name>A0A1H9P5Q6_9RHOB</name>
<dbReference type="SUPFAM" id="SSF56935">
    <property type="entry name" value="Porins"/>
    <property type="match status" value="1"/>
</dbReference>
<comment type="subcellular location">
    <subcellularLocation>
        <location evidence="1">Cell outer membrane</location>
        <topology evidence="1">Multi-pass membrane protein</topology>
    </subcellularLocation>
</comment>
<evidence type="ECO:0000313" key="9">
    <source>
        <dbReference type="EMBL" id="SER43512.1"/>
    </source>
</evidence>
<dbReference type="STRING" id="641238.SAMN04490244_10134"/>
<evidence type="ECO:0000256" key="1">
    <source>
        <dbReference type="ARBA" id="ARBA00004571"/>
    </source>
</evidence>
<keyword evidence="7" id="KW-0998">Cell outer membrane</keyword>
<keyword evidence="6" id="KW-0472">Membrane</keyword>